<name>A0A0E9N0N1_9BACT</name>
<dbReference type="GO" id="GO:0016020">
    <property type="term" value="C:membrane"/>
    <property type="evidence" value="ECO:0007669"/>
    <property type="project" value="UniProtKB-SubCell"/>
</dbReference>
<evidence type="ECO:0000256" key="3">
    <source>
        <dbReference type="ARBA" id="ARBA00022989"/>
    </source>
</evidence>
<evidence type="ECO:0000313" key="8">
    <source>
        <dbReference type="Proteomes" id="UP000033121"/>
    </source>
</evidence>
<evidence type="ECO:0000256" key="2">
    <source>
        <dbReference type="ARBA" id="ARBA00022692"/>
    </source>
</evidence>
<evidence type="ECO:0000256" key="5">
    <source>
        <dbReference type="SAM" id="MobiDB-lite"/>
    </source>
</evidence>
<comment type="caution">
    <text evidence="7">The sequence shown here is derived from an EMBL/GenBank/DDBJ whole genome shotgun (WGS) entry which is preliminary data.</text>
</comment>
<feature type="compositionally biased region" description="Polar residues" evidence="5">
    <location>
        <begin position="61"/>
        <end position="72"/>
    </location>
</feature>
<evidence type="ECO:0000256" key="4">
    <source>
        <dbReference type="ARBA" id="ARBA00023136"/>
    </source>
</evidence>
<dbReference type="PANTHER" id="PTHR30168:SF0">
    <property type="entry name" value="INNER MEMBRANE PROTEIN"/>
    <property type="match status" value="1"/>
</dbReference>
<dbReference type="STRING" id="1220578.FPE01S_02_03050"/>
<keyword evidence="2 6" id="KW-0812">Transmembrane</keyword>
<dbReference type="Pfam" id="PF04228">
    <property type="entry name" value="Zn_peptidase"/>
    <property type="match status" value="1"/>
</dbReference>
<keyword evidence="3 6" id="KW-1133">Transmembrane helix</keyword>
<dbReference type="EMBL" id="BBWV01000002">
    <property type="protein sequence ID" value="GAO43201.1"/>
    <property type="molecule type" value="Genomic_DNA"/>
</dbReference>
<reference evidence="7 8" key="1">
    <citation type="submission" date="2015-04" db="EMBL/GenBank/DDBJ databases">
        <title>Whole genome shotgun sequence of Flavihumibacter petaseus NBRC 106054.</title>
        <authorList>
            <person name="Miyazawa S."/>
            <person name="Hosoyama A."/>
            <person name="Hashimoto M."/>
            <person name="Noguchi M."/>
            <person name="Tsuchikane K."/>
            <person name="Ohji S."/>
            <person name="Yamazoe A."/>
            <person name="Ichikawa N."/>
            <person name="Kimura A."/>
            <person name="Fujita N."/>
        </authorList>
    </citation>
    <scope>NUCLEOTIDE SEQUENCE [LARGE SCALE GENOMIC DNA]</scope>
    <source>
        <strain evidence="7 8">NBRC 106054</strain>
    </source>
</reference>
<evidence type="ECO:0008006" key="9">
    <source>
        <dbReference type="Google" id="ProtNLM"/>
    </source>
</evidence>
<accession>A0A0E9N0N1</accession>
<comment type="subcellular location">
    <subcellularLocation>
        <location evidence="1">Membrane</location>
        <topology evidence="1">Single-pass membrane protein</topology>
    </subcellularLocation>
</comment>
<feature type="transmembrane region" description="Helical" evidence="6">
    <location>
        <begin position="28"/>
        <end position="52"/>
    </location>
</feature>
<keyword evidence="4 6" id="KW-0472">Membrane</keyword>
<dbReference type="SUPFAM" id="SSF55486">
    <property type="entry name" value="Metalloproteases ('zincins'), catalytic domain"/>
    <property type="match status" value="1"/>
</dbReference>
<evidence type="ECO:0000256" key="1">
    <source>
        <dbReference type="ARBA" id="ARBA00004167"/>
    </source>
</evidence>
<proteinExistence type="predicted"/>
<sequence length="295" mass="33007">MKYEYNLKTTSMQWFGRRESSNVEDRRGLSTGGMVTGGGVIGVIIYLIYSFLGGREVDPSQIPSLPGTTNQRELTETEKKADDERASFVKVVLAETEDVWNKLFAEQGQQYQEPTLVMFRDQVESACGYASAASGPFYCPGDGKLYIDLSFYQEMQDKLNAPGDFAMAYVIAHEVGHHIQNLNGTARKVNQIRQQSSEAEANRYSVMMELQADFLAGVWAHYEQKMKNILDKGDIEEALNAANAIGDDRLQEQSTGRVVPDAFTHGTSAQRVYWFKKGFETGDISQGNTFKELGR</sequence>
<keyword evidence="8" id="KW-1185">Reference proteome</keyword>
<dbReference type="Proteomes" id="UP000033121">
    <property type="component" value="Unassembled WGS sequence"/>
</dbReference>
<gene>
    <name evidence="7" type="ORF">FPE01S_02_03050</name>
</gene>
<organism evidence="7 8">
    <name type="scientific">Flavihumibacter petaseus NBRC 106054</name>
    <dbReference type="NCBI Taxonomy" id="1220578"/>
    <lineage>
        <taxon>Bacteria</taxon>
        <taxon>Pseudomonadati</taxon>
        <taxon>Bacteroidota</taxon>
        <taxon>Chitinophagia</taxon>
        <taxon>Chitinophagales</taxon>
        <taxon>Chitinophagaceae</taxon>
        <taxon>Flavihumibacter</taxon>
    </lineage>
</organism>
<protein>
    <recommendedName>
        <fullName evidence="9">Metalloprotease</fullName>
    </recommendedName>
</protein>
<dbReference type="AlphaFoldDB" id="A0A0E9N0N1"/>
<evidence type="ECO:0000313" key="7">
    <source>
        <dbReference type="EMBL" id="GAO43201.1"/>
    </source>
</evidence>
<feature type="region of interest" description="Disordered" evidence="5">
    <location>
        <begin position="60"/>
        <end position="80"/>
    </location>
</feature>
<dbReference type="PANTHER" id="PTHR30168">
    <property type="entry name" value="PUTATIVE MEMBRANE PROTEIN YPFJ"/>
    <property type="match status" value="1"/>
</dbReference>
<dbReference type="InterPro" id="IPR007343">
    <property type="entry name" value="Uncharacterised_pept_Zn_put"/>
</dbReference>
<evidence type="ECO:0000256" key="6">
    <source>
        <dbReference type="SAM" id="Phobius"/>
    </source>
</evidence>